<gene>
    <name evidence="1" type="ORF">NQ491_05560</name>
</gene>
<proteinExistence type="predicted"/>
<dbReference type="GeneID" id="82891180"/>
<evidence type="ECO:0000313" key="2">
    <source>
        <dbReference type="Proteomes" id="UP001059295"/>
    </source>
</evidence>
<sequence>MLRNQLSAAVESAAQELGYGFRRGFEYRMGEVPIRFPAVWLVPPHVVRVEGREEGEIVYRATLHLMRLDRRYDEQAKERQWAEMERDALAMIGRIGKLQGIFCTGNIALTPAEFSLTRQGELSMKAEFDARLYFPNEPDDKP</sequence>
<evidence type="ECO:0008006" key="3">
    <source>
        <dbReference type="Google" id="ProtNLM"/>
    </source>
</evidence>
<dbReference type="EMBL" id="CP102294">
    <property type="protein sequence ID" value="UWN58236.1"/>
    <property type="molecule type" value="Genomic_DNA"/>
</dbReference>
<name>A0ABY5V1X9_9BACT</name>
<dbReference type="Proteomes" id="UP001059295">
    <property type="component" value="Chromosome"/>
</dbReference>
<accession>A0ABY5V1X9</accession>
<keyword evidence="2" id="KW-1185">Reference proteome</keyword>
<protein>
    <recommendedName>
        <fullName evidence="3">Tail terminator</fullName>
    </recommendedName>
</protein>
<organism evidence="1 2">
    <name type="scientific">Alistipes ihumii AP11</name>
    <dbReference type="NCBI Taxonomy" id="1211813"/>
    <lineage>
        <taxon>Bacteria</taxon>
        <taxon>Pseudomonadati</taxon>
        <taxon>Bacteroidota</taxon>
        <taxon>Bacteroidia</taxon>
        <taxon>Bacteroidales</taxon>
        <taxon>Rikenellaceae</taxon>
        <taxon>Alistipes</taxon>
    </lineage>
</organism>
<evidence type="ECO:0000313" key="1">
    <source>
        <dbReference type="EMBL" id="UWN58236.1"/>
    </source>
</evidence>
<reference evidence="1" key="1">
    <citation type="journal article" date="2022" name="Cell">
        <title>Design, construction, and in vivo augmentation of a complex gut microbiome.</title>
        <authorList>
            <person name="Cheng A.G."/>
            <person name="Ho P.Y."/>
            <person name="Aranda-Diaz A."/>
            <person name="Jain S."/>
            <person name="Yu F.B."/>
            <person name="Meng X."/>
            <person name="Wang M."/>
            <person name="Iakiviak M."/>
            <person name="Nagashima K."/>
            <person name="Zhao A."/>
            <person name="Murugkar P."/>
            <person name="Patil A."/>
            <person name="Atabakhsh K."/>
            <person name="Weakley A."/>
            <person name="Yan J."/>
            <person name="Brumbaugh A.R."/>
            <person name="Higginbottom S."/>
            <person name="Dimas A."/>
            <person name="Shiver A.L."/>
            <person name="Deutschbauer A."/>
            <person name="Neff N."/>
            <person name="Sonnenburg J.L."/>
            <person name="Huang K.C."/>
            <person name="Fischbach M.A."/>
        </authorList>
    </citation>
    <scope>NUCLEOTIDE SEQUENCE</scope>
    <source>
        <strain evidence="1">AP11</strain>
    </source>
</reference>
<dbReference type="RefSeq" id="WP_019245911.1">
    <property type="nucleotide sequence ID" value="NZ_CAPH01000013.1"/>
</dbReference>